<evidence type="ECO:0000313" key="8">
    <source>
        <dbReference type="Proteomes" id="UP001230188"/>
    </source>
</evidence>
<dbReference type="GO" id="GO:0005789">
    <property type="term" value="C:endoplasmic reticulum membrane"/>
    <property type="evidence" value="ECO:0007669"/>
    <property type="project" value="UniProtKB-SubCell"/>
</dbReference>
<comment type="subcellular location">
    <subcellularLocation>
        <location evidence="1">Endoplasmic reticulum membrane</location>
        <topology evidence="1">Multi-pass membrane protein</topology>
    </subcellularLocation>
</comment>
<dbReference type="Pfam" id="PF11712">
    <property type="entry name" value="Vma12"/>
    <property type="match status" value="1"/>
</dbReference>
<dbReference type="InterPro" id="IPR021013">
    <property type="entry name" value="ATPase_Vma12"/>
</dbReference>
<sequence length="170" mass="19331">MASHTEGLRIRLRDEEPIDVCELVHRLESEDKKPLRSVLRGAELVFARREEPKPNGSLEKRRAFLRRRAEEREYDKLVASVRPKTVKPEDRVAASLQMTFTVSANMVVAPVGAFFVAFLASRTLVEKQSSRIAIGLGGAIAILFIEMILYIARAYTLETLKPKKIRAKRR</sequence>
<dbReference type="GO" id="GO:0070072">
    <property type="term" value="P:vacuolar proton-transporting V-type ATPase complex assembly"/>
    <property type="evidence" value="ECO:0007669"/>
    <property type="project" value="InterPro"/>
</dbReference>
<evidence type="ECO:0000256" key="4">
    <source>
        <dbReference type="ARBA" id="ARBA00022989"/>
    </source>
</evidence>
<evidence type="ECO:0000256" key="1">
    <source>
        <dbReference type="ARBA" id="ARBA00004477"/>
    </source>
</evidence>
<name>A0AAD7U8L2_9STRA</name>
<dbReference type="Proteomes" id="UP001230188">
    <property type="component" value="Unassembled WGS sequence"/>
</dbReference>
<proteinExistence type="predicted"/>
<keyword evidence="4 6" id="KW-1133">Transmembrane helix</keyword>
<keyword evidence="3" id="KW-0256">Endoplasmic reticulum</keyword>
<accession>A0AAD7U8L2</accession>
<comment type="caution">
    <text evidence="7">The sequence shown here is derived from an EMBL/GenBank/DDBJ whole genome shotgun (WGS) entry which is preliminary data.</text>
</comment>
<dbReference type="PANTHER" id="PTHR31394">
    <property type="entry name" value="TRANSMEMBRANE PROTEIN 199"/>
    <property type="match status" value="1"/>
</dbReference>
<evidence type="ECO:0000256" key="3">
    <source>
        <dbReference type="ARBA" id="ARBA00022824"/>
    </source>
</evidence>
<dbReference type="EMBL" id="JAQMWT010000570">
    <property type="protein sequence ID" value="KAJ8599362.1"/>
    <property type="molecule type" value="Genomic_DNA"/>
</dbReference>
<keyword evidence="2 6" id="KW-0812">Transmembrane</keyword>
<dbReference type="AlphaFoldDB" id="A0AAD7U8L2"/>
<evidence type="ECO:0000256" key="6">
    <source>
        <dbReference type="SAM" id="Phobius"/>
    </source>
</evidence>
<keyword evidence="5 6" id="KW-0472">Membrane</keyword>
<protein>
    <submittedName>
        <fullName evidence="7">Uncharacterized protein</fullName>
    </submittedName>
</protein>
<reference evidence="7" key="1">
    <citation type="submission" date="2023-01" db="EMBL/GenBank/DDBJ databases">
        <title>Metagenome sequencing of chrysophaentin producing Chrysophaeum taylorii.</title>
        <authorList>
            <person name="Davison J."/>
            <person name="Bewley C."/>
        </authorList>
    </citation>
    <scope>NUCLEOTIDE SEQUENCE</scope>
    <source>
        <strain evidence="7">NIES-1699</strain>
    </source>
</reference>
<evidence type="ECO:0000256" key="5">
    <source>
        <dbReference type="ARBA" id="ARBA00023136"/>
    </source>
</evidence>
<evidence type="ECO:0000256" key="2">
    <source>
        <dbReference type="ARBA" id="ARBA00022692"/>
    </source>
</evidence>
<organism evidence="7 8">
    <name type="scientific">Chrysophaeum taylorii</name>
    <dbReference type="NCBI Taxonomy" id="2483200"/>
    <lineage>
        <taxon>Eukaryota</taxon>
        <taxon>Sar</taxon>
        <taxon>Stramenopiles</taxon>
        <taxon>Ochrophyta</taxon>
        <taxon>Pelagophyceae</taxon>
        <taxon>Pelagomonadales</taxon>
        <taxon>Pelagomonadaceae</taxon>
        <taxon>Chrysophaeum</taxon>
    </lineage>
</organism>
<keyword evidence="8" id="KW-1185">Reference proteome</keyword>
<evidence type="ECO:0000313" key="7">
    <source>
        <dbReference type="EMBL" id="KAJ8599362.1"/>
    </source>
</evidence>
<dbReference type="PANTHER" id="PTHR31394:SF1">
    <property type="entry name" value="TRANSMEMBRANE PROTEIN 199"/>
    <property type="match status" value="1"/>
</dbReference>
<feature type="transmembrane region" description="Helical" evidence="6">
    <location>
        <begin position="98"/>
        <end position="120"/>
    </location>
</feature>
<gene>
    <name evidence="7" type="ORF">CTAYLR_007015</name>
</gene>
<feature type="transmembrane region" description="Helical" evidence="6">
    <location>
        <begin position="132"/>
        <end position="152"/>
    </location>
</feature>